<dbReference type="Gene3D" id="3.40.50.2000">
    <property type="entry name" value="Glycogen Phosphorylase B"/>
    <property type="match status" value="2"/>
</dbReference>
<reference evidence="4" key="1">
    <citation type="submission" date="2017-09" db="EMBL/GenBank/DDBJ databases">
        <title>Depth-based differentiation of microbial function through sediment-hosted aquifers and enrichment of novel symbionts in the deep terrestrial subsurface.</title>
        <authorList>
            <person name="Probst A.J."/>
            <person name="Ladd B."/>
            <person name="Jarett J.K."/>
            <person name="Geller-Mcgrath D.E."/>
            <person name="Sieber C.M.K."/>
            <person name="Emerson J.B."/>
            <person name="Anantharaman K."/>
            <person name="Thomas B.C."/>
            <person name="Malmstrom R."/>
            <person name="Stieglmeier M."/>
            <person name="Klingl A."/>
            <person name="Woyke T."/>
            <person name="Ryan C.M."/>
            <person name="Banfield J.F."/>
        </authorList>
    </citation>
    <scope>NUCLEOTIDE SEQUENCE [LARGE SCALE GENOMIC DNA]</scope>
</reference>
<dbReference type="InterPro" id="IPR050194">
    <property type="entry name" value="Glycosyltransferase_grp1"/>
</dbReference>
<dbReference type="EMBL" id="PFAJ01000049">
    <property type="protein sequence ID" value="PIR97003.1"/>
    <property type="molecule type" value="Genomic_DNA"/>
</dbReference>
<dbReference type="PANTHER" id="PTHR45947:SF3">
    <property type="entry name" value="SULFOQUINOVOSYL TRANSFERASE SQD2"/>
    <property type="match status" value="1"/>
</dbReference>
<organism evidence="3 4">
    <name type="scientific">Candidatus Doudnabacteria bacterium CG10_big_fil_rev_8_21_14_0_10_41_10</name>
    <dbReference type="NCBI Taxonomy" id="1974551"/>
    <lineage>
        <taxon>Bacteria</taxon>
        <taxon>Candidatus Doudnaibacteriota</taxon>
    </lineage>
</organism>
<comment type="caution">
    <text evidence="3">The sequence shown here is derived from an EMBL/GenBank/DDBJ whole genome shotgun (WGS) entry which is preliminary data.</text>
</comment>
<dbReference type="Pfam" id="PF00534">
    <property type="entry name" value="Glycos_transf_1"/>
    <property type="match status" value="1"/>
</dbReference>
<name>A0A2H0VD58_9BACT</name>
<dbReference type="InterPro" id="IPR028098">
    <property type="entry name" value="Glyco_trans_4-like_N"/>
</dbReference>
<feature type="domain" description="Glycosyltransferase subfamily 4-like N-terminal" evidence="2">
    <location>
        <begin position="14"/>
        <end position="189"/>
    </location>
</feature>
<evidence type="ECO:0000313" key="4">
    <source>
        <dbReference type="Proteomes" id="UP000230557"/>
    </source>
</evidence>
<dbReference type="Proteomes" id="UP000230557">
    <property type="component" value="Unassembled WGS sequence"/>
</dbReference>
<dbReference type="GO" id="GO:0016757">
    <property type="term" value="F:glycosyltransferase activity"/>
    <property type="evidence" value="ECO:0007669"/>
    <property type="project" value="InterPro"/>
</dbReference>
<sequence>MKVALVHDFLTQLGGAERVLDELHQMFPQAPVFTLVYDENKTQGKYTDWDIRTSFIQKLPWGIKRYKWYLALMPKAIESFDFSEYDLVLSDASAFAKGVKVKKPTKHICYCHTPTRYLWQMTDEYISTIQYPWFIKKIAKPFLMRQKLWDYKVAQKVDFFIANSLEVQSRIKKYYDRNSVVIYPPVDTNFFFPASDQLKANGYFLTAGRLEPYKKIDLVVKALKELDKNLVVAGSGSLENELMLESGKNIRFLGRVTDEKLRDLYRGAQAFIFPSLEDAGIMMLESLAMGTPVIAYGKGGALEFIKPGQHGELFYEQTKESLKTVLENFDPSKYNQEELVKQAERFSKQSFRSQMNSFIYKET</sequence>
<evidence type="ECO:0000259" key="2">
    <source>
        <dbReference type="Pfam" id="PF13439"/>
    </source>
</evidence>
<evidence type="ECO:0000313" key="3">
    <source>
        <dbReference type="EMBL" id="PIR97003.1"/>
    </source>
</evidence>
<dbReference type="SUPFAM" id="SSF53756">
    <property type="entry name" value="UDP-Glycosyltransferase/glycogen phosphorylase"/>
    <property type="match status" value="1"/>
</dbReference>
<dbReference type="AlphaFoldDB" id="A0A2H0VD58"/>
<feature type="domain" description="Glycosyl transferase family 1" evidence="1">
    <location>
        <begin position="201"/>
        <end position="330"/>
    </location>
</feature>
<keyword evidence="3" id="KW-0808">Transferase</keyword>
<protein>
    <submittedName>
        <fullName evidence="3">Glycosyltransferase family 4 protein</fullName>
    </submittedName>
</protein>
<dbReference type="Pfam" id="PF13439">
    <property type="entry name" value="Glyco_transf_4"/>
    <property type="match status" value="1"/>
</dbReference>
<gene>
    <name evidence="3" type="ORF">COT91_03710</name>
</gene>
<dbReference type="PANTHER" id="PTHR45947">
    <property type="entry name" value="SULFOQUINOVOSYL TRANSFERASE SQD2"/>
    <property type="match status" value="1"/>
</dbReference>
<evidence type="ECO:0000259" key="1">
    <source>
        <dbReference type="Pfam" id="PF00534"/>
    </source>
</evidence>
<proteinExistence type="predicted"/>
<accession>A0A2H0VD58</accession>
<dbReference type="InterPro" id="IPR001296">
    <property type="entry name" value="Glyco_trans_1"/>
</dbReference>